<evidence type="ECO:0000256" key="7">
    <source>
        <dbReference type="ARBA" id="ARBA00023163"/>
    </source>
</evidence>
<evidence type="ECO:0000256" key="10">
    <source>
        <dbReference type="ARBA" id="ARBA00032007"/>
    </source>
</evidence>
<feature type="region of interest" description="Disordered" evidence="12">
    <location>
        <begin position="1060"/>
        <end position="1113"/>
    </location>
</feature>
<comment type="subunit">
    <text evidence="3 11">Component of the Mediator complex.</text>
</comment>
<dbReference type="AlphaFoldDB" id="A0A2B7YDG1"/>
<evidence type="ECO:0000256" key="9">
    <source>
        <dbReference type="ARBA" id="ARBA00025687"/>
    </source>
</evidence>
<comment type="caution">
    <text evidence="14">The sequence shown here is derived from an EMBL/GenBank/DDBJ whole genome shotgun (WGS) entry which is preliminary data.</text>
</comment>
<keyword evidence="5 11" id="KW-0805">Transcription regulation</keyword>
<sequence length="1203" mass="130655">MPGIIMDGTSSIGQGRDIDRQHVEGALSKSSLPPHNNSNYSNGSSHAKNATEPSDTSLDGSLPPELVHISQGFFPLGQLINRAAQQCWNDLTDLIAELAEPQATGSNAASHASPMATANGKYTSGQSADMVQKKTRILEFAQAKRADLIKILVLSQWSRRAADVSRLIDIQAFIRMRYDCYNGAILSIGEMKRDLIRAQTANPDLAMALEVLSTGKVAAMQERSFVPPKPLTPKAMLKTLKKINKAIRTRLVLHDEIPNAFTNYSVHDGRVTFEVPTEFEVDLSIAQEDRSSQFFFVDIRFLFSPSPPKPSGRLLDELDSRVNASLMRSGLTGCYNLLHNLVLSNKITVLFHQAIELARGHWLDNLRVEVLHRTLVVQYWINRPGPKSWIEIGIKSGRRKDEISQHGSIPGSPLLGLRWMRDGKEVDSKAVKFDLELLSMEAILRSVTALHISYLLQSTYSRLLQGRLYATAALTIGLQTSTTEPGNCFLDAQLTKGRELRVIIEPVSGAIIFRPTPLLLNRHDIDRSAERPTIDDILLRISRLRSAAVVEEVESLADAVGWETVNSRDIRAEDLRRIFPANILRSVLFFRRFWECNWGVAYTCSMDGDNWWVVELRPTQRLDAPSSRKGPVAPQYARMVTGRFGGLPGRLNYGSFGQLDHALSGMLAINANARYLSELHGIHHFPPTHKLALGTYLQVPSVFIRFRSSSLPPALQVSPLVTTSKTSAIKDTVRLSFKGIDASSQCAILIAHGHLSREIKDIAFLTGHSDSTITFQPKGRAFAMRFLTPVGRPMIIQLLARLQQLERIIDVLETLSQSRLKPLTVTLSHVRFAYAANEDARASINFNYHEHALTSDIDTITLLSKQTPLMHLRTSIDFHPQNPHRRIKESLTATLNGSHSGAAPGLETVLRLLVITLPVLKALDHICIDPATGRPGNSRLQVTARSSKVFHLRYPSIRYRFCIQITLRRDRVIWALKDMTVASEKVGQEALEQKLVESIYTTRGDGWQGLDNGAIANAEGVEGLLSTLHAVVTDYISSEAAAGRLNRGNAAGGAGAVAGGNAGAGSDGRKPPSQNPAAAKKDADNKPKSKPSQPGMGAGPGACRAGGLAPPKGTTAAAAVTKLGNDGSIPLNPEAIMMKQKQKAAKGGAQQGKNGKGNNNGARPAGPGPAGGNGNGNGGGNAGGAGGGNGNGKGKDVDFIMID</sequence>
<feature type="compositionally biased region" description="Polar residues" evidence="12">
    <location>
        <begin position="46"/>
        <end position="59"/>
    </location>
</feature>
<accession>A0A2B7YDG1</accession>
<organism evidence="14 15">
    <name type="scientific">Helicocarpus griseus UAMH5409</name>
    <dbReference type="NCBI Taxonomy" id="1447875"/>
    <lineage>
        <taxon>Eukaryota</taxon>
        <taxon>Fungi</taxon>
        <taxon>Dikarya</taxon>
        <taxon>Ascomycota</taxon>
        <taxon>Pezizomycotina</taxon>
        <taxon>Eurotiomycetes</taxon>
        <taxon>Eurotiomycetidae</taxon>
        <taxon>Onygenales</taxon>
        <taxon>Ajellomycetaceae</taxon>
        <taxon>Helicocarpus</taxon>
    </lineage>
</organism>
<evidence type="ECO:0000256" key="5">
    <source>
        <dbReference type="ARBA" id="ARBA00023015"/>
    </source>
</evidence>
<evidence type="ECO:0000256" key="4">
    <source>
        <dbReference type="ARBA" id="ARBA00019619"/>
    </source>
</evidence>
<dbReference type="PANTHER" id="PTHR12809">
    <property type="entry name" value="MEDIATOR COMPLEX SUBUNIT"/>
    <property type="match status" value="1"/>
</dbReference>
<evidence type="ECO:0000256" key="3">
    <source>
        <dbReference type="ARBA" id="ARBA00011837"/>
    </source>
</evidence>
<evidence type="ECO:0000256" key="12">
    <source>
        <dbReference type="SAM" id="MobiDB-lite"/>
    </source>
</evidence>
<dbReference type="Proteomes" id="UP000223968">
    <property type="component" value="Unassembled WGS sequence"/>
</dbReference>
<keyword evidence="6 11" id="KW-0010">Activator</keyword>
<reference evidence="14 15" key="1">
    <citation type="submission" date="2017-10" db="EMBL/GenBank/DDBJ databases">
        <title>Comparative genomics in systemic dimorphic fungi from Ajellomycetaceae.</title>
        <authorList>
            <person name="Munoz J.F."/>
            <person name="Mcewen J.G."/>
            <person name="Clay O.K."/>
            <person name="Cuomo C.A."/>
        </authorList>
    </citation>
    <scope>NUCLEOTIDE SEQUENCE [LARGE SCALE GENOMIC DNA]</scope>
    <source>
        <strain evidence="14 15">UAMH5409</strain>
    </source>
</reference>
<dbReference type="GO" id="GO:0016592">
    <property type="term" value="C:mediator complex"/>
    <property type="evidence" value="ECO:0007669"/>
    <property type="project" value="UniProtKB-UniRule"/>
</dbReference>
<dbReference type="InterPro" id="IPR055122">
    <property type="entry name" value="Med14_N"/>
</dbReference>
<evidence type="ECO:0000259" key="13">
    <source>
        <dbReference type="Pfam" id="PF08638"/>
    </source>
</evidence>
<keyword evidence="15" id="KW-1185">Reference proteome</keyword>
<evidence type="ECO:0000313" key="15">
    <source>
        <dbReference type="Proteomes" id="UP000223968"/>
    </source>
</evidence>
<evidence type="ECO:0000313" key="14">
    <source>
        <dbReference type="EMBL" id="PGH19073.1"/>
    </source>
</evidence>
<dbReference type="InterPro" id="IPR013947">
    <property type="entry name" value="Mediator_Med14"/>
</dbReference>
<feature type="compositionally biased region" description="Gly residues" evidence="12">
    <location>
        <begin position="1168"/>
        <end position="1192"/>
    </location>
</feature>
<feature type="compositionally biased region" description="Low complexity" evidence="12">
    <location>
        <begin position="1145"/>
        <end position="1165"/>
    </location>
</feature>
<dbReference type="EMBL" id="PDNB01000001">
    <property type="protein sequence ID" value="PGH19073.1"/>
    <property type="molecule type" value="Genomic_DNA"/>
</dbReference>
<feature type="region of interest" description="Disordered" evidence="12">
    <location>
        <begin position="1139"/>
        <end position="1203"/>
    </location>
</feature>
<dbReference type="Pfam" id="PF26204">
    <property type="entry name" value="Med14_fung"/>
    <property type="match status" value="1"/>
</dbReference>
<evidence type="ECO:0000256" key="6">
    <source>
        <dbReference type="ARBA" id="ARBA00023159"/>
    </source>
</evidence>
<feature type="compositionally biased region" description="Low complexity" evidence="12">
    <location>
        <begin position="36"/>
        <end position="45"/>
    </location>
</feature>
<dbReference type="Pfam" id="PF08638">
    <property type="entry name" value="Med14"/>
    <property type="match status" value="1"/>
</dbReference>
<name>A0A2B7YDG1_9EURO</name>
<dbReference type="GO" id="GO:0070847">
    <property type="term" value="C:core mediator complex"/>
    <property type="evidence" value="ECO:0007669"/>
    <property type="project" value="TreeGrafter"/>
</dbReference>
<evidence type="ECO:0000256" key="2">
    <source>
        <dbReference type="ARBA" id="ARBA00007813"/>
    </source>
</evidence>
<dbReference type="GO" id="GO:0006357">
    <property type="term" value="P:regulation of transcription by RNA polymerase II"/>
    <property type="evidence" value="ECO:0007669"/>
    <property type="project" value="InterPro"/>
</dbReference>
<comment type="function">
    <text evidence="9 11">Component of the Mediator complex, a coactivator involved in the regulated transcription of nearly all RNA polymerase II-dependent genes. Mediator functions as a bridge to convey information from gene-specific regulatory proteins to the basal RNA polymerase II transcription machinery. Mediator is recruited to promoters by direct interactions with regulatory proteins and serves as a scaffold for the assembly of a functional preinitiation complex with RNA polymerase II and the general transcription factors.</text>
</comment>
<keyword evidence="8 11" id="KW-0539">Nucleus</keyword>
<keyword evidence="7 11" id="KW-0804">Transcription</keyword>
<comment type="similarity">
    <text evidence="2 11">Belongs to the Mediator complex subunit 14 family.</text>
</comment>
<protein>
    <recommendedName>
        <fullName evidence="4 11">Mediator of RNA polymerase II transcription subunit 14</fullName>
    </recommendedName>
    <alternativeName>
        <fullName evidence="10 11">Mediator complex subunit 14</fullName>
    </alternativeName>
</protein>
<proteinExistence type="inferred from homology"/>
<comment type="subcellular location">
    <subcellularLocation>
        <location evidence="1 11">Nucleus</location>
    </subcellularLocation>
</comment>
<gene>
    <name evidence="14" type="ORF">AJ79_00107</name>
</gene>
<feature type="compositionally biased region" description="Basic and acidic residues" evidence="12">
    <location>
        <begin position="1193"/>
        <end position="1203"/>
    </location>
</feature>
<evidence type="ECO:0000256" key="8">
    <source>
        <dbReference type="ARBA" id="ARBA00023242"/>
    </source>
</evidence>
<feature type="domain" description="Mediator complex subunit MED14 N-terminal" evidence="13">
    <location>
        <begin position="73"/>
        <end position="286"/>
    </location>
</feature>
<dbReference type="OrthoDB" id="205099at2759"/>
<evidence type="ECO:0000256" key="11">
    <source>
        <dbReference type="RuleBase" id="RU365082"/>
    </source>
</evidence>
<dbReference type="GO" id="GO:0003712">
    <property type="term" value="F:transcription coregulator activity"/>
    <property type="evidence" value="ECO:0007669"/>
    <property type="project" value="UniProtKB-UniRule"/>
</dbReference>
<evidence type="ECO:0000256" key="1">
    <source>
        <dbReference type="ARBA" id="ARBA00004123"/>
    </source>
</evidence>
<feature type="region of interest" description="Disordered" evidence="12">
    <location>
        <begin position="23"/>
        <end position="62"/>
    </location>
</feature>
<dbReference type="PANTHER" id="PTHR12809:SF2">
    <property type="entry name" value="MEDIATOR OF RNA POLYMERASE II TRANSCRIPTION SUBUNIT 14"/>
    <property type="match status" value="1"/>
</dbReference>
<dbReference type="STRING" id="1447875.A0A2B7YDG1"/>